<protein>
    <recommendedName>
        <fullName evidence="3">DUF3793 family protein</fullName>
    </recommendedName>
</protein>
<reference evidence="1 2" key="1">
    <citation type="submission" date="2011-02" db="EMBL/GenBank/DDBJ databases">
        <authorList>
            <person name="Nelson K.E."/>
            <person name="Sutton G."/>
            <person name="Torralba M."/>
            <person name="Durkin S."/>
            <person name="Harkins D."/>
            <person name="Montgomery R."/>
            <person name="Ziemer C."/>
            <person name="Klaassens E."/>
            <person name="Ocuiv P."/>
            <person name="Morrison M."/>
        </authorList>
    </citation>
    <scope>NUCLEOTIDE SEQUENCE [LARGE SCALE GENOMIC DNA]</scope>
    <source>
        <strain evidence="1 2">8</strain>
    </source>
</reference>
<gene>
    <name evidence="1" type="ORF">CUS_6736</name>
</gene>
<dbReference type="InterPro" id="IPR024523">
    <property type="entry name" value="DUF3793"/>
</dbReference>
<dbReference type="Pfam" id="PF12672">
    <property type="entry name" value="DUF3793"/>
    <property type="match status" value="1"/>
</dbReference>
<dbReference type="STRING" id="246199.CUS_6736"/>
<evidence type="ECO:0000313" key="1">
    <source>
        <dbReference type="EMBL" id="EGC02918.1"/>
    </source>
</evidence>
<dbReference type="eggNOG" id="ENOG5032SGE">
    <property type="taxonomic scope" value="Bacteria"/>
</dbReference>
<evidence type="ECO:0000313" key="2">
    <source>
        <dbReference type="Proteomes" id="UP000004259"/>
    </source>
</evidence>
<sequence length="188" mass="21468">MSETKEFERELALHTAPAMLGAKPANLLTMEGNSRTISENVARFNKKAAQKGLHIKELRRIGNRTLMLLYNERLLNKRLCEEEVRKMFCGFGYGACKDCPQYLEKLCDRMDESGDFPHEIGLFLGYPVGDIKGFIANKGQNCLLCGYWKVYSDAEGARRTFKRYNNCTKYMVDCLAHGKDIYSALRIS</sequence>
<dbReference type="RefSeq" id="WP_002849983.1">
    <property type="nucleotide sequence ID" value="NZ_ADKM02000085.1"/>
</dbReference>
<dbReference type="OrthoDB" id="5393676at2"/>
<evidence type="ECO:0008006" key="3">
    <source>
        <dbReference type="Google" id="ProtNLM"/>
    </source>
</evidence>
<organism evidence="1 2">
    <name type="scientific">Ruminococcus albus 8</name>
    <dbReference type="NCBI Taxonomy" id="246199"/>
    <lineage>
        <taxon>Bacteria</taxon>
        <taxon>Bacillati</taxon>
        <taxon>Bacillota</taxon>
        <taxon>Clostridia</taxon>
        <taxon>Eubacteriales</taxon>
        <taxon>Oscillospiraceae</taxon>
        <taxon>Ruminococcus</taxon>
    </lineage>
</organism>
<keyword evidence="2" id="KW-1185">Reference proteome</keyword>
<accession>E9SCY2</accession>
<dbReference type="AlphaFoldDB" id="E9SCY2"/>
<proteinExistence type="predicted"/>
<name>E9SCY2_RUMAL</name>
<comment type="caution">
    <text evidence="1">The sequence shown here is derived from an EMBL/GenBank/DDBJ whole genome shotgun (WGS) entry which is preliminary data.</text>
</comment>
<dbReference type="EMBL" id="ADKM02000085">
    <property type="protein sequence ID" value="EGC02918.1"/>
    <property type="molecule type" value="Genomic_DNA"/>
</dbReference>
<dbReference type="Proteomes" id="UP000004259">
    <property type="component" value="Unassembled WGS sequence"/>
</dbReference>